<keyword evidence="3" id="KW-1185">Reference proteome</keyword>
<dbReference type="Proteomes" id="UP000824998">
    <property type="component" value="Unassembled WGS sequence"/>
</dbReference>
<keyword evidence="1" id="KW-0472">Membrane</keyword>
<feature type="transmembrane region" description="Helical" evidence="1">
    <location>
        <begin position="20"/>
        <end position="39"/>
    </location>
</feature>
<protein>
    <submittedName>
        <fullName evidence="2">Uncharacterized protein</fullName>
    </submittedName>
</protein>
<reference evidence="2" key="1">
    <citation type="journal article" date="2021" name="IMA Fungus">
        <title>Genomic characterization of three marine fungi, including Emericellopsis atlantica sp. nov. with signatures of a generalist lifestyle and marine biomass degradation.</title>
        <authorList>
            <person name="Hagestad O.C."/>
            <person name="Hou L."/>
            <person name="Andersen J.H."/>
            <person name="Hansen E.H."/>
            <person name="Altermark B."/>
            <person name="Li C."/>
            <person name="Kuhnert E."/>
            <person name="Cox R.J."/>
            <person name="Crous P.W."/>
            <person name="Spatafora J.W."/>
            <person name="Lail K."/>
            <person name="Amirebrahimi M."/>
            <person name="Lipzen A."/>
            <person name="Pangilinan J."/>
            <person name="Andreopoulos W."/>
            <person name="Hayes R.D."/>
            <person name="Ng V."/>
            <person name="Grigoriev I.V."/>
            <person name="Jackson S.A."/>
            <person name="Sutton T.D.S."/>
            <person name="Dobson A.D.W."/>
            <person name="Rama T."/>
        </authorList>
    </citation>
    <scope>NUCLEOTIDE SEQUENCE</scope>
    <source>
        <strain evidence="2">TRa018bII</strain>
    </source>
</reference>
<evidence type="ECO:0000313" key="3">
    <source>
        <dbReference type="Proteomes" id="UP000824998"/>
    </source>
</evidence>
<gene>
    <name evidence="2" type="ORF">BJ875DRAFT_452745</name>
</gene>
<accession>A0A9P7YPV6</accession>
<sequence>MMPPLPLLNFPPPKRSSIVGFLLSNLLLLLGILLSIDIYSRMEIGSGYYSLARELFSNDNRRQFAIMPPIVELDFFIEFQEDCLQVVVFSSTWTISVRLR</sequence>
<name>A0A9P7YPV6_9HELO</name>
<keyword evidence="1" id="KW-0812">Transmembrane</keyword>
<organism evidence="2 3">
    <name type="scientific">Amylocarpus encephaloides</name>
    <dbReference type="NCBI Taxonomy" id="45428"/>
    <lineage>
        <taxon>Eukaryota</taxon>
        <taxon>Fungi</taxon>
        <taxon>Dikarya</taxon>
        <taxon>Ascomycota</taxon>
        <taxon>Pezizomycotina</taxon>
        <taxon>Leotiomycetes</taxon>
        <taxon>Helotiales</taxon>
        <taxon>Helotiales incertae sedis</taxon>
        <taxon>Amylocarpus</taxon>
    </lineage>
</organism>
<comment type="caution">
    <text evidence="2">The sequence shown here is derived from an EMBL/GenBank/DDBJ whole genome shotgun (WGS) entry which is preliminary data.</text>
</comment>
<proteinExistence type="predicted"/>
<dbReference type="EMBL" id="MU251380">
    <property type="protein sequence ID" value="KAG9237769.1"/>
    <property type="molecule type" value="Genomic_DNA"/>
</dbReference>
<evidence type="ECO:0000313" key="2">
    <source>
        <dbReference type="EMBL" id="KAG9237769.1"/>
    </source>
</evidence>
<evidence type="ECO:0000256" key="1">
    <source>
        <dbReference type="SAM" id="Phobius"/>
    </source>
</evidence>
<keyword evidence="1" id="KW-1133">Transmembrane helix</keyword>
<dbReference type="AlphaFoldDB" id="A0A9P7YPV6"/>